<gene>
    <name evidence="1" type="ORF">AUJ44_00435</name>
</gene>
<comment type="caution">
    <text evidence="1">The sequence shown here is derived from an EMBL/GenBank/DDBJ whole genome shotgun (WGS) entry which is preliminary data.</text>
</comment>
<protein>
    <recommendedName>
        <fullName evidence="3">ISXO2-like transposase domain-containing protein</fullName>
    </recommendedName>
</protein>
<name>A0A1J4VFU5_9BACT</name>
<evidence type="ECO:0000313" key="2">
    <source>
        <dbReference type="Proteomes" id="UP000183206"/>
    </source>
</evidence>
<organism evidence="1 2">
    <name type="scientific">Candidatus Nomurabacteria bacterium CG1_02_47_685</name>
    <dbReference type="NCBI Taxonomy" id="1805282"/>
    <lineage>
        <taxon>Bacteria</taxon>
        <taxon>Candidatus Nomuraibacteriota</taxon>
    </lineage>
</organism>
<accession>A0A1J4VFU5</accession>
<dbReference type="EMBL" id="MNVO01000009">
    <property type="protein sequence ID" value="OIO33374.1"/>
    <property type="molecule type" value="Genomic_DNA"/>
</dbReference>
<evidence type="ECO:0000313" key="1">
    <source>
        <dbReference type="EMBL" id="OIO33374.1"/>
    </source>
</evidence>
<dbReference type="AlphaFoldDB" id="A0A1J4VFU5"/>
<sequence length="60" mass="6856">MYGKHFTKNGKSNAVAKLQRKNDTTMYTDKGESYDGLVLDGYKHKKINHPKTIIIAKARM</sequence>
<proteinExistence type="predicted"/>
<dbReference type="Proteomes" id="UP000183206">
    <property type="component" value="Unassembled WGS sequence"/>
</dbReference>
<evidence type="ECO:0008006" key="3">
    <source>
        <dbReference type="Google" id="ProtNLM"/>
    </source>
</evidence>
<reference evidence="1 2" key="1">
    <citation type="journal article" date="2016" name="Environ. Microbiol.">
        <title>Genomic resolution of a cold subsurface aquifer community provides metabolic insights for novel microbes adapted to high CO concentrations.</title>
        <authorList>
            <person name="Probst A.J."/>
            <person name="Castelle C.J."/>
            <person name="Singh A."/>
            <person name="Brown C.T."/>
            <person name="Anantharaman K."/>
            <person name="Sharon I."/>
            <person name="Hug L.A."/>
            <person name="Burstein D."/>
            <person name="Emerson J.B."/>
            <person name="Thomas B.C."/>
            <person name="Banfield J.F."/>
        </authorList>
    </citation>
    <scope>NUCLEOTIDE SEQUENCE [LARGE SCALE GENOMIC DNA]</scope>
    <source>
        <strain evidence="1">CG1_02_47_685</strain>
    </source>
</reference>